<feature type="transmembrane region" description="Helical" evidence="10">
    <location>
        <begin position="264"/>
        <end position="280"/>
    </location>
</feature>
<dbReference type="EMBL" id="AM689924">
    <property type="protein sequence ID" value="CAM84020.1"/>
    <property type="molecule type" value="Genomic_DNA"/>
</dbReference>
<evidence type="ECO:0000256" key="6">
    <source>
        <dbReference type="ARBA" id="ARBA00022989"/>
    </source>
</evidence>
<dbReference type="Pfam" id="PF02949">
    <property type="entry name" value="7tm_6"/>
    <property type="match status" value="1"/>
</dbReference>
<evidence type="ECO:0000256" key="1">
    <source>
        <dbReference type="ARBA" id="ARBA00004651"/>
    </source>
</evidence>
<feature type="transmembrane region" description="Helical" evidence="10">
    <location>
        <begin position="349"/>
        <end position="368"/>
    </location>
</feature>
<keyword evidence="8 10" id="KW-0675">Receptor</keyword>
<evidence type="ECO:0000256" key="10">
    <source>
        <dbReference type="RuleBase" id="RU351113"/>
    </source>
</evidence>
<feature type="transmembrane region" description="Helical" evidence="10">
    <location>
        <begin position="66"/>
        <end position="87"/>
    </location>
</feature>
<keyword evidence="7 10" id="KW-0472">Membrane</keyword>
<comment type="caution">
    <text evidence="10">Lacks conserved residue(s) required for the propagation of feature annotation.</text>
</comment>
<gene>
    <name evidence="11" type="primary">or22</name>
</gene>
<evidence type="ECO:0000256" key="2">
    <source>
        <dbReference type="ARBA" id="ARBA00022475"/>
    </source>
</evidence>
<evidence type="ECO:0000256" key="5">
    <source>
        <dbReference type="ARBA" id="ARBA00022725"/>
    </source>
</evidence>
<evidence type="ECO:0000256" key="7">
    <source>
        <dbReference type="ARBA" id="ARBA00023136"/>
    </source>
</evidence>
<evidence type="ECO:0000256" key="4">
    <source>
        <dbReference type="ARBA" id="ARBA00022692"/>
    </source>
</evidence>
<evidence type="ECO:0000313" key="11">
    <source>
        <dbReference type="EMBL" id="CAM84020.1"/>
    </source>
</evidence>
<name>C0Z3R9_TRICA</name>
<accession>C0Z3R9</accession>
<comment type="similarity">
    <text evidence="10">Belongs to the insect chemoreceptor superfamily. Heteromeric odorant receptor channel (TC 1.A.69) family.</text>
</comment>
<organism evidence="11">
    <name type="scientific">Tribolium castaneum</name>
    <name type="common">Red flour beetle</name>
    <dbReference type="NCBI Taxonomy" id="7070"/>
    <lineage>
        <taxon>Eukaryota</taxon>
        <taxon>Metazoa</taxon>
        <taxon>Ecdysozoa</taxon>
        <taxon>Arthropoda</taxon>
        <taxon>Hexapoda</taxon>
        <taxon>Insecta</taxon>
        <taxon>Pterygota</taxon>
        <taxon>Neoptera</taxon>
        <taxon>Endopterygota</taxon>
        <taxon>Coleoptera</taxon>
        <taxon>Polyphaga</taxon>
        <taxon>Cucujiformia</taxon>
        <taxon>Tenebrionidae</taxon>
        <taxon>Tenebrionidae incertae sedis</taxon>
        <taxon>Tribolium</taxon>
    </lineage>
</organism>
<comment type="subcellular location">
    <subcellularLocation>
        <location evidence="1 10">Cell membrane</location>
        <topology evidence="1 10">Multi-pass membrane protein</topology>
    </subcellularLocation>
</comment>
<evidence type="ECO:0000256" key="8">
    <source>
        <dbReference type="ARBA" id="ARBA00023170"/>
    </source>
</evidence>
<evidence type="ECO:0000256" key="3">
    <source>
        <dbReference type="ARBA" id="ARBA00022606"/>
    </source>
</evidence>
<dbReference type="InterPro" id="IPR004117">
    <property type="entry name" value="7tm6_olfct_rcpt"/>
</dbReference>
<dbReference type="AlphaFoldDB" id="C0Z3R9"/>
<keyword evidence="5 10" id="KW-0552">Olfaction</keyword>
<evidence type="ECO:0000256" key="9">
    <source>
        <dbReference type="ARBA" id="ARBA00023224"/>
    </source>
</evidence>
<reference evidence="11" key="1">
    <citation type="submission" date="2007-04" db="EMBL/GenBank/DDBJ databases">
        <title>Characterization of Tribolium castaneum chemoreceptors.</title>
        <authorList>
            <person name="Abdel-Latief M."/>
        </authorList>
    </citation>
    <scope>NUCLEOTIDE SEQUENCE</scope>
</reference>
<protein>
    <recommendedName>
        <fullName evidence="10">Odorant receptor</fullName>
    </recommendedName>
</protein>
<sequence>MAKDSSPVLQESIEIMKYLQLWPQNEHTNLRRRFCFVILLCSPLTLGLAAHLIVCIKDNLDVELSANIAVLSAVTGLTYMLIVFVWSQDKVVHLLAKLGTHEIFGTPDNFKKRSRRLDFYAKLYSYYCYFGIVIYSLLQIIEMPECRKINEEKGLSEICGMIVPFWAPFDIDWFPLKQIFWFDQLLGIYIIIKGGAAVSITTFEVAQYICLKIKHLNSLLRQAFDDPHEEVIEKRLLHCIRYQQHIIRTNELFNVCYKHCNGCYVVMVGIIIASLLNQIIKVTAPGLKKASELLSILQAGFAAFSSAVTRVISESLTIPDAALDSKWYEAPIKSQKMLLLLLVRSQKAFNLHATPVGIMSFALFVALLKTSYSYFTLLHQST</sequence>
<dbReference type="PANTHER" id="PTHR21137">
    <property type="entry name" value="ODORANT RECEPTOR"/>
    <property type="match status" value="1"/>
</dbReference>
<proteinExistence type="inferred from homology"/>
<keyword evidence="6 10" id="KW-1133">Transmembrane helix</keyword>
<keyword evidence="2" id="KW-1003">Cell membrane</keyword>
<feature type="transmembrane region" description="Helical" evidence="10">
    <location>
        <begin position="119"/>
        <end position="138"/>
    </location>
</feature>
<dbReference type="GO" id="GO:0005886">
    <property type="term" value="C:plasma membrane"/>
    <property type="evidence" value="ECO:0007669"/>
    <property type="project" value="UniProtKB-SubCell"/>
</dbReference>
<dbReference type="GO" id="GO:0007165">
    <property type="term" value="P:signal transduction"/>
    <property type="evidence" value="ECO:0007669"/>
    <property type="project" value="UniProtKB-KW"/>
</dbReference>
<keyword evidence="3 10" id="KW-0716">Sensory transduction</keyword>
<dbReference type="GO" id="GO:0005549">
    <property type="term" value="F:odorant binding"/>
    <property type="evidence" value="ECO:0007669"/>
    <property type="project" value="InterPro"/>
</dbReference>
<dbReference type="PANTHER" id="PTHR21137:SF35">
    <property type="entry name" value="ODORANT RECEPTOR 19A-RELATED"/>
    <property type="match status" value="1"/>
</dbReference>
<dbReference type="GO" id="GO:0004984">
    <property type="term" value="F:olfactory receptor activity"/>
    <property type="evidence" value="ECO:0007669"/>
    <property type="project" value="InterPro"/>
</dbReference>
<keyword evidence="4 10" id="KW-0812">Transmembrane</keyword>
<feature type="transmembrane region" description="Helical" evidence="10">
    <location>
        <begin position="34"/>
        <end position="54"/>
    </location>
</feature>
<keyword evidence="9 10" id="KW-0807">Transducer</keyword>